<dbReference type="STRING" id="254161.SAMN05216256_1035"/>
<evidence type="ECO:0000259" key="5">
    <source>
        <dbReference type="PROSITE" id="PS50931"/>
    </source>
</evidence>
<dbReference type="GO" id="GO:0000976">
    <property type="term" value="F:transcription cis-regulatory region binding"/>
    <property type="evidence" value="ECO:0007669"/>
    <property type="project" value="TreeGrafter"/>
</dbReference>
<dbReference type="OrthoDB" id="9785745at2"/>
<feature type="domain" description="HTH lysR-type" evidence="5">
    <location>
        <begin position="8"/>
        <end position="65"/>
    </location>
</feature>
<dbReference type="Pfam" id="PF00126">
    <property type="entry name" value="HTH_1"/>
    <property type="match status" value="1"/>
</dbReference>
<name>A0A1S8DCC6_9GAMM</name>
<dbReference type="Gene3D" id="1.10.10.10">
    <property type="entry name" value="Winged helix-like DNA-binding domain superfamily/Winged helix DNA-binding domain"/>
    <property type="match status" value="1"/>
</dbReference>
<organism evidence="6 7">
    <name type="scientific">Halopseudomonas pachastrellae</name>
    <dbReference type="NCBI Taxonomy" id="254161"/>
    <lineage>
        <taxon>Bacteria</taxon>
        <taxon>Pseudomonadati</taxon>
        <taxon>Pseudomonadota</taxon>
        <taxon>Gammaproteobacteria</taxon>
        <taxon>Pseudomonadales</taxon>
        <taxon>Pseudomonadaceae</taxon>
        <taxon>Halopseudomonas</taxon>
    </lineage>
</organism>
<dbReference type="PANTHER" id="PTHR30126:SF5">
    <property type="entry name" value="HTH-TYPE TRANSCRIPTIONAL ACTIVATOR CMPR"/>
    <property type="match status" value="1"/>
</dbReference>
<dbReference type="Gene3D" id="3.40.190.290">
    <property type="match status" value="1"/>
</dbReference>
<protein>
    <submittedName>
        <fullName evidence="6">LysR family transcriptional regulator</fullName>
    </submittedName>
</protein>
<evidence type="ECO:0000256" key="1">
    <source>
        <dbReference type="ARBA" id="ARBA00009437"/>
    </source>
</evidence>
<sequence>MRKSLLRMTLRQLQVFRAVCESRSYSRAAEAMALTQPAVSLQIRQLEEQVGLPLFEYVGRKLYLTEAAESLLAASADIFDRLDSLDMNLSTLEGSLRGELRLSAASSAQYLLPHLLAAFRERYPQVTFRLDVTSRAQIIQRLADNLDDLVIMGLVPADRALEFFPFLNNPIVAVARPNHPLARQTHIPLARLEEEMVLQREAGSGIRKACDEFLQLKRVHLGQSMQLGSTEALVQGAIAGLGVALVPGHAAAAWIRRGELVCLNISELPLMRSWCAVHSRGKRLSPVAEAFLAFLREEKALIRQLAEPFEPTVADQ</sequence>
<dbReference type="PRINTS" id="PR00039">
    <property type="entry name" value="HTHLYSR"/>
</dbReference>
<accession>A0A1S8DCC6</accession>
<keyword evidence="3" id="KW-0238">DNA-binding</keyword>
<dbReference type="SUPFAM" id="SSF53850">
    <property type="entry name" value="Periplasmic binding protein-like II"/>
    <property type="match status" value="1"/>
</dbReference>
<comment type="similarity">
    <text evidence="1">Belongs to the LysR transcriptional regulatory family.</text>
</comment>
<evidence type="ECO:0000313" key="7">
    <source>
        <dbReference type="Proteomes" id="UP000242847"/>
    </source>
</evidence>
<evidence type="ECO:0000256" key="3">
    <source>
        <dbReference type="ARBA" id="ARBA00023125"/>
    </source>
</evidence>
<dbReference type="InterPro" id="IPR036388">
    <property type="entry name" value="WH-like_DNA-bd_sf"/>
</dbReference>
<keyword evidence="7" id="KW-1185">Reference proteome</keyword>
<dbReference type="InterPro" id="IPR036390">
    <property type="entry name" value="WH_DNA-bd_sf"/>
</dbReference>
<gene>
    <name evidence="6" type="ORF">BXT89_17715</name>
</gene>
<keyword evidence="4" id="KW-0804">Transcription</keyword>
<dbReference type="InterPro" id="IPR000847">
    <property type="entry name" value="LysR_HTH_N"/>
</dbReference>
<dbReference type="PANTHER" id="PTHR30126">
    <property type="entry name" value="HTH-TYPE TRANSCRIPTIONAL REGULATOR"/>
    <property type="match status" value="1"/>
</dbReference>
<dbReference type="PROSITE" id="PS50931">
    <property type="entry name" value="HTH_LYSR"/>
    <property type="match status" value="1"/>
</dbReference>
<dbReference type="Proteomes" id="UP000242847">
    <property type="component" value="Unassembled WGS sequence"/>
</dbReference>
<evidence type="ECO:0000256" key="4">
    <source>
        <dbReference type="ARBA" id="ARBA00023163"/>
    </source>
</evidence>
<dbReference type="AlphaFoldDB" id="A0A1S8DCC6"/>
<proteinExistence type="inferred from homology"/>
<evidence type="ECO:0000256" key="2">
    <source>
        <dbReference type="ARBA" id="ARBA00023015"/>
    </source>
</evidence>
<dbReference type="GO" id="GO:0003700">
    <property type="term" value="F:DNA-binding transcription factor activity"/>
    <property type="evidence" value="ECO:0007669"/>
    <property type="project" value="InterPro"/>
</dbReference>
<dbReference type="Pfam" id="PF03466">
    <property type="entry name" value="LysR_substrate"/>
    <property type="match status" value="1"/>
</dbReference>
<dbReference type="SUPFAM" id="SSF46785">
    <property type="entry name" value="Winged helix' DNA-binding domain"/>
    <property type="match status" value="1"/>
</dbReference>
<dbReference type="InterPro" id="IPR005119">
    <property type="entry name" value="LysR_subst-bd"/>
</dbReference>
<dbReference type="EMBL" id="MUBC01000068">
    <property type="protein sequence ID" value="ONM42489.1"/>
    <property type="molecule type" value="Genomic_DNA"/>
</dbReference>
<evidence type="ECO:0000313" key="6">
    <source>
        <dbReference type="EMBL" id="ONM42489.1"/>
    </source>
</evidence>
<reference evidence="6 7" key="1">
    <citation type="submission" date="2017-01" db="EMBL/GenBank/DDBJ databases">
        <title>Draft genome sequence of Pseudomonas pachastrellae type strain CCUG 46540T from a deep sea.</title>
        <authorList>
            <person name="Gomila M."/>
            <person name="Mulet M."/>
            <person name="Lalucat J."/>
            <person name="Garcia-Valdes E."/>
        </authorList>
    </citation>
    <scope>NUCLEOTIDE SEQUENCE [LARGE SCALE GENOMIC DNA]</scope>
    <source>
        <strain evidence="6 7">CCUG 46540</strain>
    </source>
</reference>
<dbReference type="RefSeq" id="WP_083729284.1">
    <property type="nucleotide sequence ID" value="NZ_FOUD01000003.1"/>
</dbReference>
<keyword evidence="2" id="KW-0805">Transcription regulation</keyword>
<comment type="caution">
    <text evidence="6">The sequence shown here is derived from an EMBL/GenBank/DDBJ whole genome shotgun (WGS) entry which is preliminary data.</text>
</comment>